<reference evidence="2" key="1">
    <citation type="submission" date="2019-10" db="EMBL/GenBank/DDBJ databases">
        <authorList>
            <consortium name="DOE Joint Genome Institute"/>
            <person name="Kuo A."/>
            <person name="Miyauchi S."/>
            <person name="Kiss E."/>
            <person name="Drula E."/>
            <person name="Kohler A."/>
            <person name="Sanchez-Garcia M."/>
            <person name="Andreopoulos B."/>
            <person name="Barry K.W."/>
            <person name="Bonito G."/>
            <person name="Buee M."/>
            <person name="Carver A."/>
            <person name="Chen C."/>
            <person name="Cichocki N."/>
            <person name="Clum A."/>
            <person name="Culley D."/>
            <person name="Crous P.W."/>
            <person name="Fauchery L."/>
            <person name="Girlanda M."/>
            <person name="Hayes R."/>
            <person name="Keri Z."/>
            <person name="LaButti K."/>
            <person name="Lipzen A."/>
            <person name="Lombard V."/>
            <person name="Magnuson J."/>
            <person name="Maillard F."/>
            <person name="Morin E."/>
            <person name="Murat C."/>
            <person name="Nolan M."/>
            <person name="Ohm R."/>
            <person name="Pangilinan J."/>
            <person name="Pereira M."/>
            <person name="Perotto S."/>
            <person name="Peter M."/>
            <person name="Riley R."/>
            <person name="Sitrit Y."/>
            <person name="Stielow B."/>
            <person name="Szollosi G."/>
            <person name="Zifcakova L."/>
            <person name="Stursova M."/>
            <person name="Spatafora J.W."/>
            <person name="Tedersoo L."/>
            <person name="Vaario L.-M."/>
            <person name="Yamada A."/>
            <person name="Yan M."/>
            <person name="Wang P."/>
            <person name="Xu J."/>
            <person name="Bruns T."/>
            <person name="Baldrian P."/>
            <person name="Vilgalys R."/>
            <person name="Henrissat B."/>
            <person name="Grigoriev I.V."/>
            <person name="Hibbett D."/>
            <person name="Nagy L.G."/>
            <person name="Martin F.M."/>
        </authorList>
    </citation>
    <scope>NUCLEOTIDE SEQUENCE</scope>
    <source>
        <strain evidence="2">Prilba</strain>
    </source>
</reference>
<gene>
    <name evidence="2" type="ORF">DFH94DRAFT_681097</name>
</gene>
<protein>
    <submittedName>
        <fullName evidence="2">Uncharacterized protein</fullName>
    </submittedName>
</protein>
<name>A0A9P5TAL7_9AGAM</name>
<evidence type="ECO:0000313" key="2">
    <source>
        <dbReference type="EMBL" id="KAF8481721.1"/>
    </source>
</evidence>
<reference evidence="2" key="2">
    <citation type="journal article" date="2020" name="Nat. Commun.">
        <title>Large-scale genome sequencing of mycorrhizal fungi provides insights into the early evolution of symbiotic traits.</title>
        <authorList>
            <person name="Miyauchi S."/>
            <person name="Kiss E."/>
            <person name="Kuo A."/>
            <person name="Drula E."/>
            <person name="Kohler A."/>
            <person name="Sanchez-Garcia M."/>
            <person name="Morin E."/>
            <person name="Andreopoulos B."/>
            <person name="Barry K.W."/>
            <person name="Bonito G."/>
            <person name="Buee M."/>
            <person name="Carver A."/>
            <person name="Chen C."/>
            <person name="Cichocki N."/>
            <person name="Clum A."/>
            <person name="Culley D."/>
            <person name="Crous P.W."/>
            <person name="Fauchery L."/>
            <person name="Girlanda M."/>
            <person name="Hayes R.D."/>
            <person name="Keri Z."/>
            <person name="LaButti K."/>
            <person name="Lipzen A."/>
            <person name="Lombard V."/>
            <person name="Magnuson J."/>
            <person name="Maillard F."/>
            <person name="Murat C."/>
            <person name="Nolan M."/>
            <person name="Ohm R.A."/>
            <person name="Pangilinan J."/>
            <person name="Pereira M.F."/>
            <person name="Perotto S."/>
            <person name="Peter M."/>
            <person name="Pfister S."/>
            <person name="Riley R."/>
            <person name="Sitrit Y."/>
            <person name="Stielow J.B."/>
            <person name="Szollosi G."/>
            <person name="Zifcakova L."/>
            <person name="Stursova M."/>
            <person name="Spatafora J.W."/>
            <person name="Tedersoo L."/>
            <person name="Vaario L.M."/>
            <person name="Yamada A."/>
            <person name="Yan M."/>
            <person name="Wang P."/>
            <person name="Xu J."/>
            <person name="Bruns T."/>
            <person name="Baldrian P."/>
            <person name="Vilgalys R."/>
            <person name="Dunand C."/>
            <person name="Henrissat B."/>
            <person name="Grigoriev I.V."/>
            <person name="Hibbett D."/>
            <person name="Nagy L.G."/>
            <person name="Martin F.M."/>
        </authorList>
    </citation>
    <scope>NUCLEOTIDE SEQUENCE</scope>
    <source>
        <strain evidence="2">Prilba</strain>
    </source>
</reference>
<dbReference type="OrthoDB" id="3183668at2759"/>
<accession>A0A9P5TAL7</accession>
<sequence length="198" mass="21320">MTNDNPSSVPVQPSQYSPIQSTTRTLGGLDHELSSNAHLPGIHSAGPYSAVNSVNPLPPVTRYASSTWHDDPPYLATGPAEHQGYQGQRQLDGYRTPGMTQRIPIAAGPPFFGQYAPTIPEMGNDGTPSNVPLPQNIPGPSRGNPRAVHSRMSAAEDLKDVAIHYLLNPGSHVDKLRMRRSRSGTVKVLISLEIDDTV</sequence>
<proteinExistence type="predicted"/>
<dbReference type="AlphaFoldDB" id="A0A9P5TAL7"/>
<evidence type="ECO:0000313" key="3">
    <source>
        <dbReference type="Proteomes" id="UP000759537"/>
    </source>
</evidence>
<feature type="region of interest" description="Disordered" evidence="1">
    <location>
        <begin position="63"/>
        <end position="86"/>
    </location>
</feature>
<keyword evidence="3" id="KW-1185">Reference proteome</keyword>
<evidence type="ECO:0000256" key="1">
    <source>
        <dbReference type="SAM" id="MobiDB-lite"/>
    </source>
</evidence>
<feature type="region of interest" description="Disordered" evidence="1">
    <location>
        <begin position="1"/>
        <end position="40"/>
    </location>
</feature>
<organism evidence="2 3">
    <name type="scientific">Russula ochroleuca</name>
    <dbReference type="NCBI Taxonomy" id="152965"/>
    <lineage>
        <taxon>Eukaryota</taxon>
        <taxon>Fungi</taxon>
        <taxon>Dikarya</taxon>
        <taxon>Basidiomycota</taxon>
        <taxon>Agaricomycotina</taxon>
        <taxon>Agaricomycetes</taxon>
        <taxon>Russulales</taxon>
        <taxon>Russulaceae</taxon>
        <taxon>Russula</taxon>
    </lineage>
</organism>
<dbReference type="EMBL" id="WHVB01000006">
    <property type="protein sequence ID" value="KAF8481721.1"/>
    <property type="molecule type" value="Genomic_DNA"/>
</dbReference>
<comment type="caution">
    <text evidence="2">The sequence shown here is derived from an EMBL/GenBank/DDBJ whole genome shotgun (WGS) entry which is preliminary data.</text>
</comment>
<dbReference type="Proteomes" id="UP000759537">
    <property type="component" value="Unassembled WGS sequence"/>
</dbReference>
<feature type="compositionally biased region" description="Low complexity" evidence="1">
    <location>
        <begin position="1"/>
        <end position="21"/>
    </location>
</feature>